<name>A0ABZ2E7A0_9BACT</name>
<accession>A0ABZ2E7A0</accession>
<evidence type="ECO:0000313" key="2">
    <source>
        <dbReference type="EMBL" id="WWC41606.1"/>
    </source>
</evidence>
<dbReference type="RefSeq" id="WP_086257238.1">
    <property type="nucleotide sequence ID" value="NZ_CP144916.1"/>
</dbReference>
<gene>
    <name evidence="2" type="ORF">CVIC9261_07820</name>
</gene>
<keyword evidence="3" id="KW-1185">Reference proteome</keyword>
<dbReference type="InterPro" id="IPR010359">
    <property type="entry name" value="IrrE_HExxH"/>
</dbReference>
<feature type="domain" description="IrrE N-terminal-like" evidence="1">
    <location>
        <begin position="71"/>
        <end position="165"/>
    </location>
</feature>
<protein>
    <submittedName>
        <fullName evidence="2">ImmA/IrrE family metallo-endopeptidase</fullName>
    </submittedName>
</protein>
<organism evidence="2 3">
    <name type="scientific">Campylobacter vicugnae</name>
    <dbReference type="NCBI Taxonomy" id="1660076"/>
    <lineage>
        <taxon>Bacteria</taxon>
        <taxon>Pseudomonadati</taxon>
        <taxon>Campylobacterota</taxon>
        <taxon>Epsilonproteobacteria</taxon>
        <taxon>Campylobacterales</taxon>
        <taxon>Campylobacteraceae</taxon>
        <taxon>Campylobacter</taxon>
    </lineage>
</organism>
<sequence length="168" mass="20127">MAFIYDKKEQVKTKIRNFNDFYKDAMNKGISIVPFDIYKYVNSFDDIEIINNDDKLFPFLGLIEKYQDEFVIAISKYVRIERQREILARLFTHLVFHRDYILQNRKIEIKNIWTADKMSVEANLFTSKLLMPKATFITIVRECKTFGEVAKYFNVTPQMVKLRISNLW</sequence>
<evidence type="ECO:0000259" key="1">
    <source>
        <dbReference type="Pfam" id="PF06114"/>
    </source>
</evidence>
<proteinExistence type="predicted"/>
<dbReference type="EMBL" id="CP144916">
    <property type="protein sequence ID" value="WWC41606.1"/>
    <property type="molecule type" value="Genomic_DNA"/>
</dbReference>
<dbReference type="Pfam" id="PF06114">
    <property type="entry name" value="Peptidase_M78"/>
    <property type="match status" value="1"/>
</dbReference>
<dbReference type="GeneID" id="93114007"/>
<reference evidence="2 3" key="1">
    <citation type="journal article" date="2017" name="Genome Biol. Evol.">
        <title>Comparative Genomic Analysis Identifies a Campylobacter Clade Deficient in Selenium Metabolism.</title>
        <authorList>
            <person name="Miller W.G."/>
            <person name="Yee E."/>
            <person name="Lopes B.S."/>
            <person name="Chapman M.H."/>
            <person name="Huynh S."/>
            <person name="Bono J.L."/>
            <person name="Parker C.T."/>
            <person name="Strachan N.J.C."/>
            <person name="Forbes K.J."/>
        </authorList>
    </citation>
    <scope>NUCLEOTIDE SEQUENCE [LARGE SCALE GENOMIC DNA]</scope>
    <source>
        <strain evidence="2 3">RM9261</strain>
    </source>
</reference>
<dbReference type="Proteomes" id="UP001318120">
    <property type="component" value="Chromosome"/>
</dbReference>
<evidence type="ECO:0000313" key="3">
    <source>
        <dbReference type="Proteomes" id="UP001318120"/>
    </source>
</evidence>